<feature type="domain" description="Calponin-homology (CH)" evidence="4">
    <location>
        <begin position="1"/>
        <end position="119"/>
    </location>
</feature>
<evidence type="ECO:0000313" key="5">
    <source>
        <dbReference type="EMBL" id="KAG8239762.1"/>
    </source>
</evidence>
<organism evidence="5 6">
    <name type="scientific">Ladona fulva</name>
    <name type="common">Scarce chaser dragonfly</name>
    <name type="synonym">Libellula fulva</name>
    <dbReference type="NCBI Taxonomy" id="123851"/>
    <lineage>
        <taxon>Eukaryota</taxon>
        <taxon>Metazoa</taxon>
        <taxon>Ecdysozoa</taxon>
        <taxon>Arthropoda</taxon>
        <taxon>Hexapoda</taxon>
        <taxon>Insecta</taxon>
        <taxon>Pterygota</taxon>
        <taxon>Palaeoptera</taxon>
        <taxon>Odonata</taxon>
        <taxon>Epiprocta</taxon>
        <taxon>Anisoptera</taxon>
        <taxon>Libelluloidea</taxon>
        <taxon>Libellulidae</taxon>
        <taxon>Ladona</taxon>
    </lineage>
</organism>
<dbReference type="EMBL" id="KZ309918">
    <property type="protein sequence ID" value="KAG8239762.1"/>
    <property type="molecule type" value="Genomic_DNA"/>
</dbReference>
<evidence type="ECO:0000256" key="3">
    <source>
        <dbReference type="SAM" id="SignalP"/>
    </source>
</evidence>
<evidence type="ECO:0000259" key="4">
    <source>
        <dbReference type="PROSITE" id="PS50021"/>
    </source>
</evidence>
<evidence type="ECO:0000256" key="1">
    <source>
        <dbReference type="ARBA" id="ARBA00022737"/>
    </source>
</evidence>
<dbReference type="InterPro" id="IPR018159">
    <property type="entry name" value="Spectrin/alpha-actinin"/>
</dbReference>
<dbReference type="CDD" id="cd00176">
    <property type="entry name" value="SPEC"/>
    <property type="match status" value="1"/>
</dbReference>
<dbReference type="Gene3D" id="1.20.58.60">
    <property type="match status" value="2"/>
</dbReference>
<proteinExistence type="predicted"/>
<evidence type="ECO:0000256" key="2">
    <source>
        <dbReference type="SAM" id="Phobius"/>
    </source>
</evidence>
<name>A0A8K0KR92_LADFU</name>
<dbReference type="Pfam" id="PF00307">
    <property type="entry name" value="CH"/>
    <property type="match status" value="2"/>
</dbReference>
<dbReference type="InterPro" id="IPR036872">
    <property type="entry name" value="CH_dom_sf"/>
</dbReference>
<keyword evidence="3" id="KW-0732">Signal</keyword>
<evidence type="ECO:0000313" key="6">
    <source>
        <dbReference type="Proteomes" id="UP000792457"/>
    </source>
</evidence>
<keyword evidence="1" id="KW-0677">Repeat</keyword>
<dbReference type="InterPro" id="IPR002017">
    <property type="entry name" value="Spectrin_repeat"/>
</dbReference>
<keyword evidence="2" id="KW-0472">Membrane</keyword>
<feature type="transmembrane region" description="Helical" evidence="2">
    <location>
        <begin position="182"/>
        <end position="202"/>
    </location>
</feature>
<dbReference type="AlphaFoldDB" id="A0A8K0KR92"/>
<accession>A0A8K0KR92</accession>
<dbReference type="PROSITE" id="PS50021">
    <property type="entry name" value="CH"/>
    <property type="match status" value="1"/>
</dbReference>
<reference evidence="5" key="1">
    <citation type="submission" date="2013-04" db="EMBL/GenBank/DDBJ databases">
        <authorList>
            <person name="Qu J."/>
            <person name="Murali S.C."/>
            <person name="Bandaranaike D."/>
            <person name="Bellair M."/>
            <person name="Blankenburg K."/>
            <person name="Chao H."/>
            <person name="Dinh H."/>
            <person name="Doddapaneni H."/>
            <person name="Downs B."/>
            <person name="Dugan-Rocha S."/>
            <person name="Elkadiri S."/>
            <person name="Gnanaolivu R.D."/>
            <person name="Hernandez B."/>
            <person name="Javaid M."/>
            <person name="Jayaseelan J.C."/>
            <person name="Lee S."/>
            <person name="Li M."/>
            <person name="Ming W."/>
            <person name="Munidasa M."/>
            <person name="Muniz J."/>
            <person name="Nguyen L."/>
            <person name="Ongeri F."/>
            <person name="Osuji N."/>
            <person name="Pu L.-L."/>
            <person name="Puazo M."/>
            <person name="Qu C."/>
            <person name="Quiroz J."/>
            <person name="Raj R."/>
            <person name="Weissenberger G."/>
            <person name="Xin Y."/>
            <person name="Zou X."/>
            <person name="Han Y."/>
            <person name="Richards S."/>
            <person name="Worley K."/>
            <person name="Muzny D."/>
            <person name="Gibbs R."/>
        </authorList>
    </citation>
    <scope>NUCLEOTIDE SEQUENCE</scope>
    <source>
        <strain evidence="5">Sampled in the wild</strain>
    </source>
</reference>
<dbReference type="SUPFAM" id="SSF46966">
    <property type="entry name" value="Spectrin repeat"/>
    <property type="match status" value="2"/>
</dbReference>
<keyword evidence="6" id="KW-1185">Reference proteome</keyword>
<feature type="signal peptide" evidence="3">
    <location>
        <begin position="1"/>
        <end position="18"/>
    </location>
</feature>
<dbReference type="OrthoDB" id="18853at2759"/>
<sequence>MDFRNGLKLMLLLEVISGETLQRPDRGKMRFHKIANVNKALDFIASKGVKLVSIGAEDLIVLEIYLLDNPLENLNTAFDVAEKYLDIPRMLDPDDLINTPKPDERAIMTYVSCYYHAFQGAMQVKCKLFLMCSRYYSREQLFHDFGIINGYKYHEYVLKSDIAHVFYINAFTSHIPIKSIEMLIFFFMPILSITSFLHLFALHKNIFDLTKKWSDVKQLVPQRGVPTCDTLFQILKGWNVWNILLRSSSTRLTSMKTGQRARKKCFKVVISASVVSMSLKLSKRSMKHLRVILQLIKTELNRLQQLLKSSNLMKVNCYFSALEYHDSASVNARCQRICDQWDRLGSLTQRRRQTLDETERILEKIDTLHLEFAKRAAPFNNWLDGTREDLVDMFIVHTMEEIQGLMDAHAQFKATLGEADKEYAAIVGLVREVEALAQKYQVPGGLDNPYTTLTANVSLCFYLFSYGFRTV</sequence>
<dbReference type="InterPro" id="IPR001715">
    <property type="entry name" value="CH_dom"/>
</dbReference>
<feature type="chain" id="PRO_5035459688" description="Calponin-homology (CH) domain-containing protein" evidence="3">
    <location>
        <begin position="19"/>
        <end position="471"/>
    </location>
</feature>
<dbReference type="GO" id="GO:0005737">
    <property type="term" value="C:cytoplasm"/>
    <property type="evidence" value="ECO:0007669"/>
    <property type="project" value="UniProtKB-ARBA"/>
</dbReference>
<dbReference type="FunFam" id="1.20.58.60:FF:000005">
    <property type="entry name" value="Actinin alpha 1"/>
    <property type="match status" value="1"/>
</dbReference>
<dbReference type="Proteomes" id="UP000792457">
    <property type="component" value="Unassembled WGS sequence"/>
</dbReference>
<dbReference type="Pfam" id="PF00435">
    <property type="entry name" value="Spectrin"/>
    <property type="match status" value="1"/>
</dbReference>
<dbReference type="SUPFAM" id="SSF47576">
    <property type="entry name" value="Calponin-homology domain, CH-domain"/>
    <property type="match status" value="1"/>
</dbReference>
<dbReference type="Gene3D" id="1.10.418.10">
    <property type="entry name" value="Calponin-like domain"/>
    <property type="match status" value="2"/>
</dbReference>
<keyword evidence="2" id="KW-1133">Transmembrane helix</keyword>
<reference evidence="5" key="2">
    <citation type="submission" date="2017-10" db="EMBL/GenBank/DDBJ databases">
        <title>Ladona fulva Genome sequencing and assembly.</title>
        <authorList>
            <person name="Murali S."/>
            <person name="Richards S."/>
            <person name="Bandaranaike D."/>
            <person name="Bellair M."/>
            <person name="Blankenburg K."/>
            <person name="Chao H."/>
            <person name="Dinh H."/>
            <person name="Doddapaneni H."/>
            <person name="Dugan-Rocha S."/>
            <person name="Elkadiri S."/>
            <person name="Gnanaolivu R."/>
            <person name="Hernandez B."/>
            <person name="Skinner E."/>
            <person name="Javaid M."/>
            <person name="Lee S."/>
            <person name="Li M."/>
            <person name="Ming W."/>
            <person name="Munidasa M."/>
            <person name="Muniz J."/>
            <person name="Nguyen L."/>
            <person name="Hughes D."/>
            <person name="Osuji N."/>
            <person name="Pu L.-L."/>
            <person name="Puazo M."/>
            <person name="Qu C."/>
            <person name="Quiroz J."/>
            <person name="Raj R."/>
            <person name="Weissenberger G."/>
            <person name="Xin Y."/>
            <person name="Zou X."/>
            <person name="Han Y."/>
            <person name="Worley K."/>
            <person name="Muzny D."/>
            <person name="Gibbs R."/>
        </authorList>
    </citation>
    <scope>NUCLEOTIDE SEQUENCE</scope>
    <source>
        <strain evidence="5">Sampled in the wild</strain>
    </source>
</reference>
<protein>
    <recommendedName>
        <fullName evidence="4">Calponin-homology (CH) domain-containing protein</fullName>
    </recommendedName>
</protein>
<dbReference type="PANTHER" id="PTHR11915">
    <property type="entry name" value="SPECTRIN/FILAMIN RELATED CYTOSKELETAL PROTEIN"/>
    <property type="match status" value="1"/>
</dbReference>
<comment type="caution">
    <text evidence="5">The sequence shown here is derived from an EMBL/GenBank/DDBJ whole genome shotgun (WGS) entry which is preliminary data.</text>
</comment>
<gene>
    <name evidence="5" type="ORF">J437_LFUL019408</name>
</gene>
<keyword evidence="2" id="KW-0812">Transmembrane</keyword>